<keyword evidence="4" id="KW-1185">Reference proteome</keyword>
<keyword evidence="2" id="KW-0472">Membrane</keyword>
<feature type="compositionally biased region" description="Polar residues" evidence="1">
    <location>
        <begin position="1"/>
        <end position="10"/>
    </location>
</feature>
<evidence type="ECO:0000256" key="2">
    <source>
        <dbReference type="SAM" id="Phobius"/>
    </source>
</evidence>
<dbReference type="EMBL" id="JAULSN010000013">
    <property type="protein sequence ID" value="KAK3361018.1"/>
    <property type="molecule type" value="Genomic_DNA"/>
</dbReference>
<sequence>MATETAPQHQTDNHSRPARRFRRSYPGRHVSQESGHTHGLPQPDLSLDTTPSCKTTLEKVLAFCRGHKSYTPPAEDEPIKSIGPKFDDISRYGISNAKEDKLWQIEATRLLAAVSNFSEPLLFESPIVRWDINKAELEKISELGNQGLHCLNICTHDNQLLLFESMRDLFEPSKYMRARNILSHAFDTVGSASKLGQPNGRERPMDLSIHGKTVEVFCAVVDYTTAVLARFALRGIPTEFWHTRALAGLAKTSAKMKFLFADIEKFALQSLDDGQDVLAKDEVFNVLGSTGKMPVLDIVGPDGQPFQVRQPSKDETGREDATDMMNVRRLLSYDERAVDVYFSDMAMTGSWTIDSVRLALFSFQSSMISGNPTDAFDICSLIYRAGLNGLLTLIHQDRDGELMGSTSREFIRLSYSGFKMLYQVASELRRDGAGIHQGEPRQAHAPDDNNGALLVFDFDEEKARDKREAPGPVLGDKDSFRLDLSTMGDLISVMVPLLCTQPMQLLNLVWAMEIVTGVTSVMHTIDYNTLPGPRFTAFASLRTNVYENVVWPKLEGSDARPLSRSLVAQNRLHTYDQREITDTKVWDGLPISKRHDITGESERKLGELEEKFRRWTIEEKAIVVRKPRFVILLMLGCAVLVIGGIMVGVFLGQRLTGVDPFNITVYAWVLAGFTILVGKSLLVSEWPWREFLRARVPCRSITELQAVTGAEPQEVLEYLLSMEIYTILITKGPYNRPFARRSNDGSDGFSIDVKIELRTLLASGILVIKVAGRKGVGLVCMDLRRGTPGRAKISHSDEITEDEIVLGCFDLQEVFDEDQDIPLLRVQTSWRRIVGIYHRAKKEFR</sequence>
<organism evidence="3 4">
    <name type="scientific">Lasiosphaeria ovina</name>
    <dbReference type="NCBI Taxonomy" id="92902"/>
    <lineage>
        <taxon>Eukaryota</taxon>
        <taxon>Fungi</taxon>
        <taxon>Dikarya</taxon>
        <taxon>Ascomycota</taxon>
        <taxon>Pezizomycotina</taxon>
        <taxon>Sordariomycetes</taxon>
        <taxon>Sordariomycetidae</taxon>
        <taxon>Sordariales</taxon>
        <taxon>Lasiosphaeriaceae</taxon>
        <taxon>Lasiosphaeria</taxon>
    </lineage>
</organism>
<protein>
    <submittedName>
        <fullName evidence="3">Uncharacterized protein</fullName>
    </submittedName>
</protein>
<feature type="region of interest" description="Disordered" evidence="1">
    <location>
        <begin position="1"/>
        <end position="51"/>
    </location>
</feature>
<evidence type="ECO:0000313" key="4">
    <source>
        <dbReference type="Proteomes" id="UP001287356"/>
    </source>
</evidence>
<name>A0AAE0JSJ0_9PEZI</name>
<proteinExistence type="predicted"/>
<feature type="compositionally biased region" description="Basic residues" evidence="1">
    <location>
        <begin position="16"/>
        <end position="26"/>
    </location>
</feature>
<dbReference type="Proteomes" id="UP001287356">
    <property type="component" value="Unassembled WGS sequence"/>
</dbReference>
<reference evidence="3" key="1">
    <citation type="journal article" date="2023" name="Mol. Phylogenet. Evol.">
        <title>Genome-scale phylogeny and comparative genomics of the fungal order Sordariales.</title>
        <authorList>
            <person name="Hensen N."/>
            <person name="Bonometti L."/>
            <person name="Westerberg I."/>
            <person name="Brannstrom I.O."/>
            <person name="Guillou S."/>
            <person name="Cros-Aarteil S."/>
            <person name="Calhoun S."/>
            <person name="Haridas S."/>
            <person name="Kuo A."/>
            <person name="Mondo S."/>
            <person name="Pangilinan J."/>
            <person name="Riley R."/>
            <person name="LaButti K."/>
            <person name="Andreopoulos B."/>
            <person name="Lipzen A."/>
            <person name="Chen C."/>
            <person name="Yan M."/>
            <person name="Daum C."/>
            <person name="Ng V."/>
            <person name="Clum A."/>
            <person name="Steindorff A."/>
            <person name="Ohm R.A."/>
            <person name="Martin F."/>
            <person name="Silar P."/>
            <person name="Natvig D.O."/>
            <person name="Lalanne C."/>
            <person name="Gautier V."/>
            <person name="Ament-Velasquez S.L."/>
            <person name="Kruys A."/>
            <person name="Hutchinson M.I."/>
            <person name="Powell A.J."/>
            <person name="Barry K."/>
            <person name="Miller A.N."/>
            <person name="Grigoriev I.V."/>
            <person name="Debuchy R."/>
            <person name="Gladieux P."/>
            <person name="Hiltunen Thoren M."/>
            <person name="Johannesson H."/>
        </authorList>
    </citation>
    <scope>NUCLEOTIDE SEQUENCE</scope>
    <source>
        <strain evidence="3">CBS 958.72</strain>
    </source>
</reference>
<accession>A0AAE0JSJ0</accession>
<reference evidence="3" key="2">
    <citation type="submission" date="2023-06" db="EMBL/GenBank/DDBJ databases">
        <authorList>
            <consortium name="Lawrence Berkeley National Laboratory"/>
            <person name="Haridas S."/>
            <person name="Hensen N."/>
            <person name="Bonometti L."/>
            <person name="Westerberg I."/>
            <person name="Brannstrom I.O."/>
            <person name="Guillou S."/>
            <person name="Cros-Aarteil S."/>
            <person name="Calhoun S."/>
            <person name="Kuo A."/>
            <person name="Mondo S."/>
            <person name="Pangilinan J."/>
            <person name="Riley R."/>
            <person name="Labutti K."/>
            <person name="Andreopoulos B."/>
            <person name="Lipzen A."/>
            <person name="Chen C."/>
            <person name="Yanf M."/>
            <person name="Daum C."/>
            <person name="Ng V."/>
            <person name="Clum A."/>
            <person name="Steindorff A."/>
            <person name="Ohm R."/>
            <person name="Martin F."/>
            <person name="Silar P."/>
            <person name="Natvig D."/>
            <person name="Lalanne C."/>
            <person name="Gautier V."/>
            <person name="Ament-Velasquez S.L."/>
            <person name="Kruys A."/>
            <person name="Hutchinson M.I."/>
            <person name="Powell A.J."/>
            <person name="Barry K."/>
            <person name="Miller A.N."/>
            <person name="Grigoriev I.V."/>
            <person name="Debuchy R."/>
            <person name="Gladieux P."/>
            <person name="Thoren M.H."/>
            <person name="Johannesson H."/>
        </authorList>
    </citation>
    <scope>NUCLEOTIDE SEQUENCE</scope>
    <source>
        <strain evidence="3">CBS 958.72</strain>
    </source>
</reference>
<feature type="transmembrane region" description="Helical" evidence="2">
    <location>
        <begin position="629"/>
        <end position="651"/>
    </location>
</feature>
<evidence type="ECO:0000256" key="1">
    <source>
        <dbReference type="SAM" id="MobiDB-lite"/>
    </source>
</evidence>
<comment type="caution">
    <text evidence="3">The sequence shown here is derived from an EMBL/GenBank/DDBJ whole genome shotgun (WGS) entry which is preliminary data.</text>
</comment>
<evidence type="ECO:0000313" key="3">
    <source>
        <dbReference type="EMBL" id="KAK3361018.1"/>
    </source>
</evidence>
<keyword evidence="2" id="KW-0812">Transmembrane</keyword>
<feature type="transmembrane region" description="Helical" evidence="2">
    <location>
        <begin position="663"/>
        <end position="683"/>
    </location>
</feature>
<gene>
    <name evidence="3" type="ORF">B0T24DRAFT_692654</name>
</gene>
<dbReference type="AlphaFoldDB" id="A0AAE0JSJ0"/>
<keyword evidence="2" id="KW-1133">Transmembrane helix</keyword>